<dbReference type="Gramene" id="RZC66413">
    <property type="protein sequence ID" value="RZC66413"/>
    <property type="gene ID" value="C5167_010104"/>
</dbReference>
<evidence type="ECO:0000313" key="1">
    <source>
        <dbReference type="EMBL" id="RZC66413.1"/>
    </source>
</evidence>
<organism evidence="1 2">
    <name type="scientific">Papaver somniferum</name>
    <name type="common">Opium poppy</name>
    <dbReference type="NCBI Taxonomy" id="3469"/>
    <lineage>
        <taxon>Eukaryota</taxon>
        <taxon>Viridiplantae</taxon>
        <taxon>Streptophyta</taxon>
        <taxon>Embryophyta</taxon>
        <taxon>Tracheophyta</taxon>
        <taxon>Spermatophyta</taxon>
        <taxon>Magnoliopsida</taxon>
        <taxon>Ranunculales</taxon>
        <taxon>Papaveraceae</taxon>
        <taxon>Papaveroideae</taxon>
        <taxon>Papaver</taxon>
    </lineage>
</organism>
<keyword evidence="2" id="KW-1185">Reference proteome</keyword>
<name>A0A4Y7JZA4_PAPSO</name>
<dbReference type="AlphaFoldDB" id="A0A4Y7JZA4"/>
<gene>
    <name evidence="1" type="ORF">C5167_010104</name>
</gene>
<dbReference type="EMBL" id="CM010720">
    <property type="protein sequence ID" value="RZC66413.1"/>
    <property type="molecule type" value="Genomic_DNA"/>
</dbReference>
<dbReference type="Proteomes" id="UP000316621">
    <property type="component" value="Chromosome 6"/>
</dbReference>
<accession>A0A4Y7JZA4</accession>
<proteinExistence type="predicted"/>
<protein>
    <submittedName>
        <fullName evidence="1">Uncharacterized protein</fullName>
    </submittedName>
</protein>
<sequence length="24" mass="2796">MEISMSDQLVNFLWGHSKGFRGQQ</sequence>
<evidence type="ECO:0000313" key="2">
    <source>
        <dbReference type="Proteomes" id="UP000316621"/>
    </source>
</evidence>
<reference evidence="1 2" key="1">
    <citation type="journal article" date="2018" name="Science">
        <title>The opium poppy genome and morphinan production.</title>
        <authorList>
            <person name="Guo L."/>
            <person name="Winzer T."/>
            <person name="Yang X."/>
            <person name="Li Y."/>
            <person name="Ning Z."/>
            <person name="He Z."/>
            <person name="Teodor R."/>
            <person name="Lu Y."/>
            <person name="Bowser T.A."/>
            <person name="Graham I.A."/>
            <person name="Ye K."/>
        </authorList>
    </citation>
    <scope>NUCLEOTIDE SEQUENCE [LARGE SCALE GENOMIC DNA]</scope>
    <source>
        <strain evidence="2">cv. HN1</strain>
        <tissue evidence="1">Leaves</tissue>
    </source>
</reference>